<gene>
    <name evidence="3" type="ORF">K458DRAFT_395955</name>
</gene>
<evidence type="ECO:0000313" key="3">
    <source>
        <dbReference type="EMBL" id="KAF2677454.1"/>
    </source>
</evidence>
<name>A0A6G1IGV0_9PLEO</name>
<organism evidence="3 4">
    <name type="scientific">Lentithecium fluviatile CBS 122367</name>
    <dbReference type="NCBI Taxonomy" id="1168545"/>
    <lineage>
        <taxon>Eukaryota</taxon>
        <taxon>Fungi</taxon>
        <taxon>Dikarya</taxon>
        <taxon>Ascomycota</taxon>
        <taxon>Pezizomycotina</taxon>
        <taxon>Dothideomycetes</taxon>
        <taxon>Pleosporomycetidae</taxon>
        <taxon>Pleosporales</taxon>
        <taxon>Massarineae</taxon>
        <taxon>Lentitheciaceae</taxon>
        <taxon>Lentithecium</taxon>
    </lineage>
</organism>
<keyword evidence="1" id="KW-0175">Coiled coil</keyword>
<feature type="region of interest" description="Disordered" evidence="2">
    <location>
        <begin position="1"/>
        <end position="26"/>
    </location>
</feature>
<evidence type="ECO:0000256" key="2">
    <source>
        <dbReference type="SAM" id="MobiDB-lite"/>
    </source>
</evidence>
<protein>
    <submittedName>
        <fullName evidence="3">Uncharacterized protein</fullName>
    </submittedName>
</protein>
<proteinExistence type="predicted"/>
<dbReference type="Proteomes" id="UP000799291">
    <property type="component" value="Unassembled WGS sequence"/>
</dbReference>
<accession>A0A6G1IGV0</accession>
<reference evidence="3" key="1">
    <citation type="journal article" date="2020" name="Stud. Mycol.">
        <title>101 Dothideomycetes genomes: a test case for predicting lifestyles and emergence of pathogens.</title>
        <authorList>
            <person name="Haridas S."/>
            <person name="Albert R."/>
            <person name="Binder M."/>
            <person name="Bloem J."/>
            <person name="Labutti K."/>
            <person name="Salamov A."/>
            <person name="Andreopoulos B."/>
            <person name="Baker S."/>
            <person name="Barry K."/>
            <person name="Bills G."/>
            <person name="Bluhm B."/>
            <person name="Cannon C."/>
            <person name="Castanera R."/>
            <person name="Culley D."/>
            <person name="Daum C."/>
            <person name="Ezra D."/>
            <person name="Gonzalez J."/>
            <person name="Henrissat B."/>
            <person name="Kuo A."/>
            <person name="Liang C."/>
            <person name="Lipzen A."/>
            <person name="Lutzoni F."/>
            <person name="Magnuson J."/>
            <person name="Mondo S."/>
            <person name="Nolan M."/>
            <person name="Ohm R."/>
            <person name="Pangilinan J."/>
            <person name="Park H.-J."/>
            <person name="Ramirez L."/>
            <person name="Alfaro M."/>
            <person name="Sun H."/>
            <person name="Tritt A."/>
            <person name="Yoshinaga Y."/>
            <person name="Zwiers L.-H."/>
            <person name="Turgeon B."/>
            <person name="Goodwin S."/>
            <person name="Spatafora J."/>
            <person name="Crous P."/>
            <person name="Grigoriev I."/>
        </authorList>
    </citation>
    <scope>NUCLEOTIDE SEQUENCE</scope>
    <source>
        <strain evidence="3">CBS 122367</strain>
    </source>
</reference>
<dbReference type="EMBL" id="MU005622">
    <property type="protein sequence ID" value="KAF2677454.1"/>
    <property type="molecule type" value="Genomic_DNA"/>
</dbReference>
<sequence length="107" mass="12878">MIEPNKKNDNANPSPKPKLHPEAETRIFRRTNELRYRQEQYEEFQELDEASLKLTESFKKDWFIEGSEENLKKNLETIQDVLDDLMEKIRAVEAELRKIREEKAEEK</sequence>
<keyword evidence="4" id="KW-1185">Reference proteome</keyword>
<evidence type="ECO:0000256" key="1">
    <source>
        <dbReference type="SAM" id="Coils"/>
    </source>
</evidence>
<dbReference type="AlphaFoldDB" id="A0A6G1IGV0"/>
<evidence type="ECO:0000313" key="4">
    <source>
        <dbReference type="Proteomes" id="UP000799291"/>
    </source>
</evidence>
<feature type="coiled-coil region" evidence="1">
    <location>
        <begin position="68"/>
        <end position="102"/>
    </location>
</feature>